<reference evidence="1 2" key="1">
    <citation type="submission" date="2020-08" db="EMBL/GenBank/DDBJ databases">
        <title>Acidobacteriota in marine sediments use diverse sulfur dissimilation pathways.</title>
        <authorList>
            <person name="Wasmund K."/>
        </authorList>
    </citation>
    <scope>NUCLEOTIDE SEQUENCE [LARGE SCALE GENOMIC DNA]</scope>
    <source>
        <strain evidence="1">MAG AM3-A</strain>
    </source>
</reference>
<dbReference type="EMBL" id="JACXWA010000113">
    <property type="protein sequence ID" value="MBD3871080.1"/>
    <property type="molecule type" value="Genomic_DNA"/>
</dbReference>
<evidence type="ECO:0000313" key="2">
    <source>
        <dbReference type="Proteomes" id="UP000598633"/>
    </source>
</evidence>
<evidence type="ECO:0000313" key="1">
    <source>
        <dbReference type="EMBL" id="MBD3871080.1"/>
    </source>
</evidence>
<dbReference type="AlphaFoldDB" id="A0A8J6Y5T9"/>
<dbReference type="SUPFAM" id="SSF56112">
    <property type="entry name" value="Protein kinase-like (PK-like)"/>
    <property type="match status" value="1"/>
</dbReference>
<protein>
    <recommendedName>
        <fullName evidence="3">Lipopolysaccharide kinase (Kdo/WaaP) family protein</fullName>
    </recommendedName>
</protein>
<sequence>MADIISHAGSRGVVDPGLISEAEPVRRIVGRNGSKADVLFYELDGERVAVKTYEPRSAVVRNSLGRWLIRREAAAYEAAGAIDALPAFLGRFGPYALATRWVEAEPLRERKNAGLDDALFDRLGAVLDELHGRGVALADLHHRDVLLGADDALYIVDLATAWVLGRRPGPVRKYFFERFCESDRVNLARMRARFTGGDVEAAVASVSPAAAAWHRRGRRMKSFLDRLRGKS</sequence>
<dbReference type="InterPro" id="IPR011009">
    <property type="entry name" value="Kinase-like_dom_sf"/>
</dbReference>
<proteinExistence type="predicted"/>
<name>A0A8J6Y5T9_9BACT</name>
<evidence type="ECO:0008006" key="3">
    <source>
        <dbReference type="Google" id="ProtNLM"/>
    </source>
</evidence>
<gene>
    <name evidence="1" type="ORF">IFJ97_06970</name>
</gene>
<comment type="caution">
    <text evidence="1">The sequence shown here is derived from an EMBL/GenBank/DDBJ whole genome shotgun (WGS) entry which is preliminary data.</text>
</comment>
<dbReference type="Proteomes" id="UP000598633">
    <property type="component" value="Unassembled WGS sequence"/>
</dbReference>
<accession>A0A8J6Y5T9</accession>
<organism evidence="1 2">
    <name type="scientific">Candidatus Sulfomarinibacter kjeldsenii</name>
    <dbReference type="NCBI Taxonomy" id="2885994"/>
    <lineage>
        <taxon>Bacteria</taxon>
        <taxon>Pseudomonadati</taxon>
        <taxon>Acidobacteriota</taxon>
        <taxon>Thermoanaerobaculia</taxon>
        <taxon>Thermoanaerobaculales</taxon>
        <taxon>Candidatus Sulfomarinibacteraceae</taxon>
        <taxon>Candidatus Sulfomarinibacter</taxon>
    </lineage>
</organism>